<sequence>MVELSDGRAKTLRDAFQLCDAGPLEDEALERYYVELSAVRSEEAMGSVDTRLSFFAPGAFGKVLFTGHRGCGKSTELRRLQKNWQQDYRVIYLETDVEIDINDASYTDLYLVIIKQVTDDLAKLRLRFDQSLLTDFENWFKEVTEENEASVEKSVSLSTMAEAGVEIPFLSKLLAKLLAQIKGSEMQKKKIRETLQQDIGRLKVDMNRLLEDALKKVQQVGYKKGYLIIFDNLDRMPPEVGNRLYFDYATQLQDLNCTVIYTVPISVVYSDKNLSNAFGPPNVVPMVNVYHFDPAALHLEYDSDALKRLAKLITRRIDHKILFANEEIILELVAASGGHVRLLMQMTATACLIAATHKHAQVEEEDVKYAIRKERINFERLIPARHYALLAEVCKTKQLDQNEDGQKMLSNISVLEYEGMERWNYVYPAVKDITPFKAALGKTLD</sequence>
<proteinExistence type="predicted"/>
<evidence type="ECO:0000313" key="2">
    <source>
        <dbReference type="EMBL" id="PZO60344.1"/>
    </source>
</evidence>
<name>A0A2W4XTQ6_9CYAN</name>
<reference evidence="2 3" key="2">
    <citation type="submission" date="2018-06" db="EMBL/GenBank/DDBJ databases">
        <title>Metagenomic assembly of (sub)arctic Cyanobacteria and their associated microbiome from non-axenic cultures.</title>
        <authorList>
            <person name="Baurain D."/>
        </authorList>
    </citation>
    <scope>NUCLEOTIDE SEQUENCE [LARGE SCALE GENOMIC DNA]</scope>
    <source>
        <strain evidence="2">ULC027bin1</strain>
    </source>
</reference>
<protein>
    <submittedName>
        <fullName evidence="2">Uncharacterized protein</fullName>
    </submittedName>
</protein>
<accession>A0A2W4XTQ6</accession>
<dbReference type="Proteomes" id="UP000249794">
    <property type="component" value="Unassembled WGS sequence"/>
</dbReference>
<feature type="coiled-coil region" evidence="1">
    <location>
        <begin position="174"/>
        <end position="212"/>
    </location>
</feature>
<dbReference type="Gene3D" id="3.40.50.300">
    <property type="entry name" value="P-loop containing nucleotide triphosphate hydrolases"/>
    <property type="match status" value="1"/>
</dbReference>
<comment type="caution">
    <text evidence="2">The sequence shown here is derived from an EMBL/GenBank/DDBJ whole genome shotgun (WGS) entry which is preliminary data.</text>
</comment>
<dbReference type="AlphaFoldDB" id="A0A2W4XTQ6"/>
<dbReference type="SUPFAM" id="SSF52540">
    <property type="entry name" value="P-loop containing nucleoside triphosphate hydrolases"/>
    <property type="match status" value="1"/>
</dbReference>
<dbReference type="EMBL" id="QBMP01000011">
    <property type="protein sequence ID" value="PZO60344.1"/>
    <property type="molecule type" value="Genomic_DNA"/>
</dbReference>
<reference evidence="3" key="1">
    <citation type="submission" date="2018-04" db="EMBL/GenBank/DDBJ databases">
        <authorList>
            <person name="Cornet L."/>
        </authorList>
    </citation>
    <scope>NUCLEOTIDE SEQUENCE [LARGE SCALE GENOMIC DNA]</scope>
</reference>
<organism evidence="2 3">
    <name type="scientific">Phormidesmis priestleyi</name>
    <dbReference type="NCBI Taxonomy" id="268141"/>
    <lineage>
        <taxon>Bacteria</taxon>
        <taxon>Bacillati</taxon>
        <taxon>Cyanobacteriota</taxon>
        <taxon>Cyanophyceae</taxon>
        <taxon>Leptolyngbyales</taxon>
        <taxon>Leptolyngbyaceae</taxon>
        <taxon>Phormidesmis</taxon>
    </lineage>
</organism>
<gene>
    <name evidence="2" type="ORF">DCF15_02335</name>
</gene>
<evidence type="ECO:0000256" key="1">
    <source>
        <dbReference type="SAM" id="Coils"/>
    </source>
</evidence>
<evidence type="ECO:0000313" key="3">
    <source>
        <dbReference type="Proteomes" id="UP000249794"/>
    </source>
</evidence>
<dbReference type="InterPro" id="IPR027417">
    <property type="entry name" value="P-loop_NTPase"/>
</dbReference>
<keyword evidence="1" id="KW-0175">Coiled coil</keyword>